<dbReference type="EMBL" id="JAVAIL010000001">
    <property type="protein sequence ID" value="MDP4538381.1"/>
    <property type="molecule type" value="Genomic_DNA"/>
</dbReference>
<evidence type="ECO:0000313" key="3">
    <source>
        <dbReference type="Proteomes" id="UP001235664"/>
    </source>
</evidence>
<keyword evidence="1" id="KW-1133">Transmembrane helix</keyword>
<sequence length="179" mass="19560">MAEIPVEKKSNLTWLWILLALILLALLIWWAVGADDDEAELVEPVAVEETVVVDEEPVTPAVGEVTLAAILANPEQYIGTEFSGDVSVGGPLSEMTDRGFWVENNGQRMFALINDGPLEEPMDINPGQQLRISSGTVMSAASIGDLPGDELDADTRRIAEEQQVFLLVNEDDMEITQRP</sequence>
<gene>
    <name evidence="2" type="ORF">Q9K01_01900</name>
</gene>
<evidence type="ECO:0000256" key="1">
    <source>
        <dbReference type="SAM" id="Phobius"/>
    </source>
</evidence>
<accession>A0ABT9H4Z1</accession>
<evidence type="ECO:0000313" key="2">
    <source>
        <dbReference type="EMBL" id="MDP4538381.1"/>
    </source>
</evidence>
<protein>
    <recommendedName>
        <fullName evidence="4">Type II secretion system protein GspC N-terminal domain-containing protein</fullName>
    </recommendedName>
</protein>
<keyword evidence="1" id="KW-0812">Transmembrane</keyword>
<dbReference type="Proteomes" id="UP001235664">
    <property type="component" value="Unassembled WGS sequence"/>
</dbReference>
<dbReference type="RefSeq" id="WP_305928518.1">
    <property type="nucleotide sequence ID" value="NZ_JAVAIL010000001.1"/>
</dbReference>
<evidence type="ECO:0008006" key="4">
    <source>
        <dbReference type="Google" id="ProtNLM"/>
    </source>
</evidence>
<keyword evidence="3" id="KW-1185">Reference proteome</keyword>
<keyword evidence="1" id="KW-0472">Membrane</keyword>
<feature type="transmembrane region" description="Helical" evidence="1">
    <location>
        <begin position="12"/>
        <end position="32"/>
    </location>
</feature>
<comment type="caution">
    <text evidence="2">The sequence shown here is derived from an EMBL/GenBank/DDBJ whole genome shotgun (WGS) entry which is preliminary data.</text>
</comment>
<reference evidence="2 3" key="1">
    <citation type="submission" date="2023-08" db="EMBL/GenBank/DDBJ databases">
        <title>genomic of DY56.</title>
        <authorList>
            <person name="Wang Y."/>
        </authorList>
    </citation>
    <scope>NUCLEOTIDE SEQUENCE [LARGE SCALE GENOMIC DNA]</scope>
    <source>
        <strain evidence="2 3">DY56-A-20</strain>
    </source>
</reference>
<organism evidence="2 3">
    <name type="scientific">Qipengyuania benthica</name>
    <dbReference type="NCBI Taxonomy" id="3067651"/>
    <lineage>
        <taxon>Bacteria</taxon>
        <taxon>Pseudomonadati</taxon>
        <taxon>Pseudomonadota</taxon>
        <taxon>Alphaproteobacteria</taxon>
        <taxon>Sphingomonadales</taxon>
        <taxon>Erythrobacteraceae</taxon>
        <taxon>Qipengyuania</taxon>
    </lineage>
</organism>
<proteinExistence type="predicted"/>
<name>A0ABT9H4Z1_9SPHN</name>